<dbReference type="RefSeq" id="WP_062558172.1">
    <property type="nucleotide sequence ID" value="NZ_CP013341.1"/>
</dbReference>
<organism evidence="1 2">
    <name type="scientific">Nitrosomonas ureae</name>
    <dbReference type="NCBI Taxonomy" id="44577"/>
    <lineage>
        <taxon>Bacteria</taxon>
        <taxon>Pseudomonadati</taxon>
        <taxon>Pseudomonadota</taxon>
        <taxon>Betaproteobacteria</taxon>
        <taxon>Nitrosomonadales</taxon>
        <taxon>Nitrosomonadaceae</taxon>
        <taxon>Nitrosomonas</taxon>
    </lineage>
</organism>
<dbReference type="InterPro" id="IPR035897">
    <property type="entry name" value="Toll_tir_struct_dom_sf"/>
</dbReference>
<dbReference type="Pfam" id="PF18163">
    <property type="entry name" value="LD_cluster2"/>
    <property type="match status" value="1"/>
</dbReference>
<dbReference type="Gene3D" id="3.40.50.10140">
    <property type="entry name" value="Toll/interleukin-1 receptor homology (TIR) domain"/>
    <property type="match status" value="1"/>
</dbReference>
<dbReference type="EMBL" id="FNLN01000068">
    <property type="protein sequence ID" value="SDU35858.1"/>
    <property type="molecule type" value="Genomic_DNA"/>
</dbReference>
<name>A0A1H2HWF4_9PROT</name>
<proteinExistence type="predicted"/>
<dbReference type="InterPro" id="IPR041160">
    <property type="entry name" value="LD_cluster2"/>
</dbReference>
<reference evidence="2" key="1">
    <citation type="submission" date="2016-10" db="EMBL/GenBank/DDBJ databases">
        <authorList>
            <person name="Varghese N."/>
            <person name="Submissions S."/>
        </authorList>
    </citation>
    <scope>NUCLEOTIDE SEQUENCE [LARGE SCALE GENOMIC DNA]</scope>
    <source>
        <strain evidence="2">Nm10</strain>
    </source>
</reference>
<keyword evidence="2" id="KW-1185">Reference proteome</keyword>
<dbReference type="KEGG" id="nur:ATY38_04045"/>
<dbReference type="AlphaFoldDB" id="A0A1H2HWF4"/>
<dbReference type="Proteomes" id="UP000182882">
    <property type="component" value="Unassembled WGS sequence"/>
</dbReference>
<evidence type="ECO:0000313" key="2">
    <source>
        <dbReference type="Proteomes" id="UP000182882"/>
    </source>
</evidence>
<dbReference type="SUPFAM" id="SSF52200">
    <property type="entry name" value="Toll/Interleukin receptor TIR domain"/>
    <property type="match status" value="1"/>
</dbReference>
<protein>
    <submittedName>
        <fullName evidence="1">TIR domain-containing protein</fullName>
    </submittedName>
</protein>
<accession>A0A1H2HWF4</accession>
<gene>
    <name evidence="1" type="ORF">SAMN05216406_1682</name>
</gene>
<evidence type="ECO:0000313" key="1">
    <source>
        <dbReference type="EMBL" id="SDU35858.1"/>
    </source>
</evidence>
<dbReference type="GO" id="GO:0007165">
    <property type="term" value="P:signal transduction"/>
    <property type="evidence" value="ECO:0007669"/>
    <property type="project" value="InterPro"/>
</dbReference>
<sequence>MSKIFSPPLAVFFVWNPLDAGMVNPILDAVRKNFGRDKVKPFSRGLNIPLFFFSSQNCNDIPNNVPKPIAERNVVFIFTSVNTIGRPNWSNYIENFPISNDIKIVPVATDKIGLTHSGTLLGVNCIRSYDWGSENKEYHAIVSLAHEIYRFGFSSINYEEAGKESSVNIFLSHAKADETGLSHAEEIKRIIDNTNMNHFFDTTEISPGYLFGSEIEKYIVNSTLLVIESDEYSSRYWCQREILTAKRLNRPIVVMNCLDDYEDRIFPAASNVPRVHVSAGTPLNEKDALRVLSVTIIETIRHCHSMRCLEMYRSEGWIDKDSELIARPPEIRQVLALKRKGKRKICYPEPPIYSDEADWHQQLEVDSFTPLWNVSEQNNLASVRVGISISDGSENGYHINHIHSDYLVSLAQDLSRHLLARSATLLYGGDLRPNGFTEFILNEAAILKERVNRELPFIENHLACPSLYVSDQEIVEWRARYRQIMHTKVYDIPDDIANGTSKYSFLPSDTTQNSYIWSRCLTQMREKSISSSTHRVCVGGKLSGYTGKMPGVLEEIVIAFGTKKPLFLLGAFGGVVSEVCKVILNNKVPESLTEDWQILHNAGYKDLQDLARSYGQDCNYEIIVKNIAQLKVPELSTRAGLEEFEYLRLMSSPFIDECIYLILKGLSKSIT</sequence>